<dbReference type="GO" id="GO:0051607">
    <property type="term" value="P:defense response to virus"/>
    <property type="evidence" value="ECO:0007669"/>
    <property type="project" value="UniProtKB-KW"/>
</dbReference>
<protein>
    <recommendedName>
        <fullName evidence="3">CRISPR system Cms protein Csm5</fullName>
    </recommendedName>
    <alternativeName>
        <fullName evidence="6">CRISPR type III A-associated protein Csm5</fullName>
    </alternativeName>
</protein>
<evidence type="ECO:0000256" key="6">
    <source>
        <dbReference type="ARBA" id="ARBA00031720"/>
    </source>
</evidence>
<reference evidence="8" key="1">
    <citation type="submission" date="2017-02" db="EMBL/GenBank/DDBJ databases">
        <title>Delving into the versatile metabolic prowess of the omnipresent phylum Bacteroidetes.</title>
        <authorList>
            <person name="Nobu M.K."/>
            <person name="Mei R."/>
            <person name="Narihiro T."/>
            <person name="Kuroda K."/>
            <person name="Liu W.-T."/>
        </authorList>
    </citation>
    <scope>NUCLEOTIDE SEQUENCE</scope>
    <source>
        <strain evidence="8">ADurb.Bin131</strain>
    </source>
</reference>
<dbReference type="PANTHER" id="PTHR38007">
    <property type="entry name" value="CRISPR SYSTEM CMS PROTEIN CSM5"/>
    <property type="match status" value="1"/>
</dbReference>
<dbReference type="PANTHER" id="PTHR38007:SF1">
    <property type="entry name" value="CRISPR SYSTEM CMS PROTEIN CSM5"/>
    <property type="match status" value="1"/>
</dbReference>
<dbReference type="NCBIfam" id="TIGR01899">
    <property type="entry name" value="cas_TM1807_csm5"/>
    <property type="match status" value="1"/>
</dbReference>
<evidence type="ECO:0000313" key="8">
    <source>
        <dbReference type="EMBL" id="OQB75299.1"/>
    </source>
</evidence>
<organism evidence="8">
    <name type="scientific">candidate division TA06 bacterium ADurb.Bin131</name>
    <dbReference type="NCBI Taxonomy" id="1852827"/>
    <lineage>
        <taxon>Bacteria</taxon>
        <taxon>Bacteria division TA06</taxon>
    </lineage>
</organism>
<feature type="domain" description="CRISPR type III-associated protein" evidence="7">
    <location>
        <begin position="4"/>
        <end position="222"/>
    </location>
</feature>
<keyword evidence="5" id="KW-0051">Antiviral defense</keyword>
<dbReference type="Proteomes" id="UP000485562">
    <property type="component" value="Unassembled WGS sequence"/>
</dbReference>
<evidence type="ECO:0000256" key="3">
    <source>
        <dbReference type="ARBA" id="ARBA00016113"/>
    </source>
</evidence>
<evidence type="ECO:0000256" key="2">
    <source>
        <dbReference type="ARBA" id="ARBA00006680"/>
    </source>
</evidence>
<proteinExistence type="inferred from homology"/>
<evidence type="ECO:0000256" key="4">
    <source>
        <dbReference type="ARBA" id="ARBA00022884"/>
    </source>
</evidence>
<evidence type="ECO:0000256" key="5">
    <source>
        <dbReference type="ARBA" id="ARBA00023118"/>
    </source>
</evidence>
<comment type="similarity">
    <text evidence="2">Belongs to the CRISPR-associated Csm5 family.</text>
</comment>
<accession>A0A1V6CEG9</accession>
<dbReference type="InterPro" id="IPR010173">
    <property type="entry name" value="CRISPR-assoc_Csm5"/>
</dbReference>
<comment type="function">
    <text evidence="1">This subunit might be involved in maturation of a crRNA intermediate to its mature form.</text>
</comment>
<name>A0A1V6CEG9_UNCT6</name>
<dbReference type="InterPro" id="IPR005537">
    <property type="entry name" value="RAMP_III_fam"/>
</dbReference>
<dbReference type="EMBL" id="MWDQ01000017">
    <property type="protein sequence ID" value="OQB75299.1"/>
    <property type="molecule type" value="Genomic_DNA"/>
</dbReference>
<evidence type="ECO:0000256" key="1">
    <source>
        <dbReference type="ARBA" id="ARBA00003088"/>
    </source>
</evidence>
<dbReference type="AlphaFoldDB" id="A0A1V6CEG9"/>
<comment type="caution">
    <text evidence="8">The sequence shown here is derived from an EMBL/GenBank/DDBJ whole genome shotgun (WGS) entry which is preliminary data.</text>
</comment>
<gene>
    <name evidence="8" type="ORF">BWX89_00059</name>
</gene>
<sequence>MKIKIKTLSPVHIGSGRAIGPIEYFVKDGFFYRVDMDGLFKDTRFQKFQPLFIKKSLENRKISEVFGDNYDLLMDNILYKHSISKSAENANLIEVKEIIKTAGRVYIPGSSIKGSILSGVIEQILFREAIQVDLKSSLGNVLDKITGGTQKEFNRWIDIRDTNTFSPENVLELSQVKLIGAKTKRAMPILYETIKTGCEFETEIFWRAKGNQSIDENFILKLADNFYRKIYQKERTFNKIKQFLPPIPKDAILLRIGQGSTAWATSFLILAEEKGITSYNIQRPKFHKTKGPPATRKLVSGEISMGWIAISS</sequence>
<evidence type="ECO:0000259" key="7">
    <source>
        <dbReference type="Pfam" id="PF03787"/>
    </source>
</evidence>
<dbReference type="GO" id="GO:0003723">
    <property type="term" value="F:RNA binding"/>
    <property type="evidence" value="ECO:0007669"/>
    <property type="project" value="UniProtKB-KW"/>
</dbReference>
<dbReference type="Pfam" id="PF03787">
    <property type="entry name" value="RAMPs"/>
    <property type="match status" value="1"/>
</dbReference>
<keyword evidence="4" id="KW-0694">RNA-binding</keyword>